<organism evidence="2 3">
    <name type="scientific">Parvularcula lutaonensis</name>
    <dbReference type="NCBI Taxonomy" id="491923"/>
    <lineage>
        <taxon>Bacteria</taxon>
        <taxon>Pseudomonadati</taxon>
        <taxon>Pseudomonadota</taxon>
        <taxon>Alphaproteobacteria</taxon>
        <taxon>Parvularculales</taxon>
        <taxon>Parvularculaceae</taxon>
        <taxon>Parvularcula</taxon>
    </lineage>
</organism>
<keyword evidence="1" id="KW-0812">Transmembrane</keyword>
<dbReference type="RefSeq" id="WP_189576087.1">
    <property type="nucleotide sequence ID" value="NZ_BMXU01000002.1"/>
</dbReference>
<accession>A0ABV7MDE2</accession>
<keyword evidence="1" id="KW-1133">Transmembrane helix</keyword>
<protein>
    <submittedName>
        <fullName evidence="2">Uncharacterized protein</fullName>
    </submittedName>
</protein>
<keyword evidence="1" id="KW-0472">Membrane</keyword>
<reference evidence="3" key="1">
    <citation type="journal article" date="2019" name="Int. J. Syst. Evol. Microbiol.">
        <title>The Global Catalogue of Microorganisms (GCM) 10K type strain sequencing project: providing services to taxonomists for standard genome sequencing and annotation.</title>
        <authorList>
            <consortium name="The Broad Institute Genomics Platform"/>
            <consortium name="The Broad Institute Genome Sequencing Center for Infectious Disease"/>
            <person name="Wu L."/>
            <person name="Ma J."/>
        </authorList>
    </citation>
    <scope>NUCLEOTIDE SEQUENCE [LARGE SCALE GENOMIC DNA]</scope>
    <source>
        <strain evidence="3">KCTC 22245</strain>
    </source>
</reference>
<keyword evidence="3" id="KW-1185">Reference proteome</keyword>
<dbReference type="Proteomes" id="UP001595607">
    <property type="component" value="Unassembled WGS sequence"/>
</dbReference>
<sequence>MSRTAMRAALSGAASLLYLLGDALLAAPLDHITFGGPRIELEPELIAERPASWGLAVAAGVVMALAGFRQHLDGMGIVRGHRGDFAFGTYAASRFSDLLVNGTPLFQISWMG</sequence>
<comment type="caution">
    <text evidence="2">The sequence shown here is derived from an EMBL/GenBank/DDBJ whole genome shotgun (WGS) entry which is preliminary data.</text>
</comment>
<evidence type="ECO:0000256" key="1">
    <source>
        <dbReference type="SAM" id="Phobius"/>
    </source>
</evidence>
<dbReference type="EMBL" id="JBHRVA010000003">
    <property type="protein sequence ID" value="MFC3303475.1"/>
    <property type="molecule type" value="Genomic_DNA"/>
</dbReference>
<name>A0ABV7MDE2_9PROT</name>
<proteinExistence type="predicted"/>
<gene>
    <name evidence="2" type="ORF">ACFONP_12110</name>
</gene>
<evidence type="ECO:0000313" key="3">
    <source>
        <dbReference type="Proteomes" id="UP001595607"/>
    </source>
</evidence>
<feature type="transmembrane region" description="Helical" evidence="1">
    <location>
        <begin position="50"/>
        <end position="68"/>
    </location>
</feature>
<evidence type="ECO:0000313" key="2">
    <source>
        <dbReference type="EMBL" id="MFC3303475.1"/>
    </source>
</evidence>